<sequence length="393" mass="40945">MASDRERRFRGAAAVVGVGETELYRRGTSPYSAMQLAAMAVLRACEDADVSSTAVDGFASYAHDSNEGLRVGANLGVDEIRWSTLVFGGGGGGVAAAVNAAAAAVATGQADCVAVYRAITQADDGRGSYVTHHLGPLYTAHGLFTAAQICALRTQRMLELDGVPAEAMEAVALAGYHHAQRNPRAVSYGQPLTRRTYGDARWVSSPLRLFDCSRENDGAAAVLVVPAEHVDRYRGRPAYILGGVQGSGPDWSESLENEAAYTSAGFHRAMVDRLWDACGVGPDDVDVVQLYENFTGPAVASMIDFGLCEPGPAAVRTMNVDNLVVDGGRLPLNTSGGNLAEGFVHGINLVVEAVRQIRGGSPNPVAEADVSLLIGGPAAPLVSATVFASAPAT</sequence>
<dbReference type="PIRSF" id="PIRSF000429">
    <property type="entry name" value="Ac-CoA_Ac_transf"/>
    <property type="match status" value="1"/>
</dbReference>
<feature type="domain" description="Thiolase C-terminal" evidence="1">
    <location>
        <begin position="257"/>
        <end position="374"/>
    </location>
</feature>
<dbReference type="Gene3D" id="3.40.47.10">
    <property type="match status" value="1"/>
</dbReference>
<dbReference type="PANTHER" id="PTHR42870:SF1">
    <property type="entry name" value="NON-SPECIFIC LIPID-TRANSFER PROTEIN-LIKE 2"/>
    <property type="match status" value="1"/>
</dbReference>
<dbReference type="EMBL" id="JAEACQ010000294">
    <property type="protein sequence ID" value="MBL7632070.1"/>
    <property type="molecule type" value="Genomic_DNA"/>
</dbReference>
<dbReference type="GO" id="GO:0016747">
    <property type="term" value="F:acyltransferase activity, transferring groups other than amino-acyl groups"/>
    <property type="evidence" value="ECO:0007669"/>
    <property type="project" value="InterPro"/>
</dbReference>
<dbReference type="AlphaFoldDB" id="A0A937UUB0"/>
<keyword evidence="3" id="KW-1185">Reference proteome</keyword>
<proteinExistence type="predicted"/>
<dbReference type="Pfam" id="PF22691">
    <property type="entry name" value="Thiolase_C_1"/>
    <property type="match status" value="1"/>
</dbReference>
<dbReference type="InterPro" id="IPR016039">
    <property type="entry name" value="Thiolase-like"/>
</dbReference>
<reference evidence="2" key="1">
    <citation type="submission" date="2020-12" db="EMBL/GenBank/DDBJ databases">
        <title>Genomic characterization of non-nitrogen-fixing Frankia strains.</title>
        <authorList>
            <person name="Carlos-Shanley C."/>
            <person name="Guerra T."/>
            <person name="Hahn D."/>
        </authorList>
    </citation>
    <scope>NUCLEOTIDE SEQUENCE</scope>
    <source>
        <strain evidence="2">CN6</strain>
    </source>
</reference>
<dbReference type="RefSeq" id="WP_203003658.1">
    <property type="nucleotide sequence ID" value="NZ_JADWYU010000123.1"/>
</dbReference>
<comment type="caution">
    <text evidence="2">The sequence shown here is derived from an EMBL/GenBank/DDBJ whole genome shotgun (WGS) entry which is preliminary data.</text>
</comment>
<evidence type="ECO:0000313" key="2">
    <source>
        <dbReference type="EMBL" id="MBL7632070.1"/>
    </source>
</evidence>
<dbReference type="Proteomes" id="UP000604475">
    <property type="component" value="Unassembled WGS sequence"/>
</dbReference>
<name>A0A937UUB0_9ACTN</name>
<dbReference type="SUPFAM" id="SSF53901">
    <property type="entry name" value="Thiolase-like"/>
    <property type="match status" value="2"/>
</dbReference>
<gene>
    <name evidence="2" type="ORF">I7412_33940</name>
</gene>
<evidence type="ECO:0000313" key="3">
    <source>
        <dbReference type="Proteomes" id="UP000604475"/>
    </source>
</evidence>
<dbReference type="CDD" id="cd00829">
    <property type="entry name" value="SCP-x_thiolase"/>
    <property type="match status" value="1"/>
</dbReference>
<organism evidence="2 3">
    <name type="scientific">Frankia nepalensis</name>
    <dbReference type="NCBI Taxonomy" id="1836974"/>
    <lineage>
        <taxon>Bacteria</taxon>
        <taxon>Bacillati</taxon>
        <taxon>Actinomycetota</taxon>
        <taxon>Actinomycetes</taxon>
        <taxon>Frankiales</taxon>
        <taxon>Frankiaceae</taxon>
        <taxon>Frankia</taxon>
    </lineage>
</organism>
<protein>
    <submittedName>
        <fullName evidence="2">Transporter</fullName>
    </submittedName>
</protein>
<evidence type="ECO:0000259" key="1">
    <source>
        <dbReference type="Pfam" id="PF22691"/>
    </source>
</evidence>
<dbReference type="PRINTS" id="PR00411">
    <property type="entry name" value="PNDRDTASEI"/>
</dbReference>
<dbReference type="PANTHER" id="PTHR42870">
    <property type="entry name" value="ACETYL-COA C-ACETYLTRANSFERASE"/>
    <property type="match status" value="1"/>
</dbReference>
<dbReference type="InterPro" id="IPR002155">
    <property type="entry name" value="Thiolase"/>
</dbReference>
<accession>A0A937UUB0</accession>
<dbReference type="InterPro" id="IPR055140">
    <property type="entry name" value="Thiolase_C_2"/>
</dbReference>